<organism evidence="2 3">
    <name type="scientific">Capsicum baccatum</name>
    <name type="common">Peruvian pepper</name>
    <dbReference type="NCBI Taxonomy" id="33114"/>
    <lineage>
        <taxon>Eukaryota</taxon>
        <taxon>Viridiplantae</taxon>
        <taxon>Streptophyta</taxon>
        <taxon>Embryophyta</taxon>
        <taxon>Tracheophyta</taxon>
        <taxon>Spermatophyta</taxon>
        <taxon>Magnoliopsida</taxon>
        <taxon>eudicotyledons</taxon>
        <taxon>Gunneridae</taxon>
        <taxon>Pentapetalae</taxon>
        <taxon>asterids</taxon>
        <taxon>lamiids</taxon>
        <taxon>Solanales</taxon>
        <taxon>Solanaceae</taxon>
        <taxon>Solanoideae</taxon>
        <taxon>Capsiceae</taxon>
        <taxon>Capsicum</taxon>
    </lineage>
</organism>
<reference evidence="2 3" key="1">
    <citation type="journal article" date="2017" name="Genome Biol.">
        <title>New reference genome sequences of hot pepper reveal the massive evolution of plant disease-resistance genes by retroduplication.</title>
        <authorList>
            <person name="Kim S."/>
            <person name="Park J."/>
            <person name="Yeom S.I."/>
            <person name="Kim Y.M."/>
            <person name="Seo E."/>
            <person name="Kim K.T."/>
            <person name="Kim M.S."/>
            <person name="Lee J.M."/>
            <person name="Cheong K."/>
            <person name="Shin H.S."/>
            <person name="Kim S.B."/>
            <person name="Han K."/>
            <person name="Lee J."/>
            <person name="Park M."/>
            <person name="Lee H.A."/>
            <person name="Lee H.Y."/>
            <person name="Lee Y."/>
            <person name="Oh S."/>
            <person name="Lee J.H."/>
            <person name="Choi E."/>
            <person name="Choi E."/>
            <person name="Lee S.E."/>
            <person name="Jeon J."/>
            <person name="Kim H."/>
            <person name="Choi G."/>
            <person name="Song H."/>
            <person name="Lee J."/>
            <person name="Lee S.C."/>
            <person name="Kwon J.K."/>
            <person name="Lee H.Y."/>
            <person name="Koo N."/>
            <person name="Hong Y."/>
            <person name="Kim R.W."/>
            <person name="Kang W.H."/>
            <person name="Huh J.H."/>
            <person name="Kang B.C."/>
            <person name="Yang T.J."/>
            <person name="Lee Y.H."/>
            <person name="Bennetzen J.L."/>
            <person name="Choi D."/>
        </authorList>
    </citation>
    <scope>NUCLEOTIDE SEQUENCE [LARGE SCALE GENOMIC DNA]</scope>
    <source>
        <strain evidence="3">cv. PBC81</strain>
    </source>
</reference>
<dbReference type="STRING" id="33114.A0A2G2VPN4"/>
<keyword evidence="3" id="KW-1185">Reference proteome</keyword>
<evidence type="ECO:0000256" key="1">
    <source>
        <dbReference type="SAM" id="MobiDB-lite"/>
    </source>
</evidence>
<dbReference type="AlphaFoldDB" id="A0A2G2VPN4"/>
<dbReference type="EMBL" id="MLFT02000011">
    <property type="protein sequence ID" value="PHT34940.1"/>
    <property type="molecule type" value="Genomic_DNA"/>
</dbReference>
<reference evidence="3" key="2">
    <citation type="journal article" date="2017" name="J. Anim. Genet.">
        <title>Multiple reference genome sequences of hot pepper reveal the massive evolution of plant disease resistance genes by retroduplication.</title>
        <authorList>
            <person name="Kim S."/>
            <person name="Park J."/>
            <person name="Yeom S.-I."/>
            <person name="Kim Y.-M."/>
            <person name="Seo E."/>
            <person name="Kim K.-T."/>
            <person name="Kim M.-S."/>
            <person name="Lee J.M."/>
            <person name="Cheong K."/>
            <person name="Shin H.-S."/>
            <person name="Kim S.-B."/>
            <person name="Han K."/>
            <person name="Lee J."/>
            <person name="Park M."/>
            <person name="Lee H.-A."/>
            <person name="Lee H.-Y."/>
            <person name="Lee Y."/>
            <person name="Oh S."/>
            <person name="Lee J.H."/>
            <person name="Choi E."/>
            <person name="Choi E."/>
            <person name="Lee S.E."/>
            <person name="Jeon J."/>
            <person name="Kim H."/>
            <person name="Choi G."/>
            <person name="Song H."/>
            <person name="Lee J."/>
            <person name="Lee S.-C."/>
            <person name="Kwon J.-K."/>
            <person name="Lee H.-Y."/>
            <person name="Koo N."/>
            <person name="Hong Y."/>
            <person name="Kim R.W."/>
            <person name="Kang W.-H."/>
            <person name="Huh J.H."/>
            <person name="Kang B.-C."/>
            <person name="Yang T.-J."/>
            <person name="Lee Y.-H."/>
            <person name="Bennetzen J.L."/>
            <person name="Choi D."/>
        </authorList>
    </citation>
    <scope>NUCLEOTIDE SEQUENCE [LARGE SCALE GENOMIC DNA]</scope>
    <source>
        <strain evidence="3">cv. PBC81</strain>
    </source>
</reference>
<protein>
    <submittedName>
        <fullName evidence="2">Uncharacterized protein</fullName>
    </submittedName>
</protein>
<evidence type="ECO:0000313" key="3">
    <source>
        <dbReference type="Proteomes" id="UP000224567"/>
    </source>
</evidence>
<sequence length="185" mass="21463">MNRDLGPSFSLGASQLESIKESHEVVNFVSESFDYEFVDFDENRLKHRNDPQIMKKLWQKHSKDKKKKSGSKKRGSKSPESKAPAKRRRIVEALSKDELSKHLDVIMYYLRKQYKNKNFPSKRYTTTDCFFKVYIDKVYVNYYDADAGNELATQDASAKTDEVADMEMTLINTVKGFSPRVFSSC</sequence>
<name>A0A2G2VPN4_CAPBA</name>
<comment type="caution">
    <text evidence="2">The sequence shown here is derived from an EMBL/GenBank/DDBJ whole genome shotgun (WGS) entry which is preliminary data.</text>
</comment>
<feature type="region of interest" description="Disordered" evidence="1">
    <location>
        <begin position="51"/>
        <end position="89"/>
    </location>
</feature>
<proteinExistence type="predicted"/>
<feature type="compositionally biased region" description="Basic residues" evidence="1">
    <location>
        <begin position="57"/>
        <end position="76"/>
    </location>
</feature>
<gene>
    <name evidence="2" type="ORF">CQW23_26740</name>
</gene>
<dbReference type="Proteomes" id="UP000224567">
    <property type="component" value="Unassembled WGS sequence"/>
</dbReference>
<evidence type="ECO:0000313" key="2">
    <source>
        <dbReference type="EMBL" id="PHT34940.1"/>
    </source>
</evidence>
<accession>A0A2G2VPN4</accession>
<dbReference type="OrthoDB" id="1305462at2759"/>